<dbReference type="HOGENOM" id="CLU_2804712_0_0_11"/>
<evidence type="ECO:0000313" key="2">
    <source>
        <dbReference type="EMBL" id="CAQ00160.1"/>
    </source>
</evidence>
<reference evidence="2 3" key="1">
    <citation type="journal article" date="2008" name="J. Bacteriol.">
        <title>Genome of the actinomycete plant pathogen Clavibacter michiganensis subsp. sepedonicus suggests recent niche adaptation.</title>
        <authorList>
            <person name="Bentley S.D."/>
            <person name="Corton C."/>
            <person name="Brown S.E."/>
            <person name="Barron A."/>
            <person name="Clark L."/>
            <person name="Doggett J."/>
            <person name="Harris B."/>
            <person name="Ormond D."/>
            <person name="Quail M.A."/>
            <person name="May G."/>
            <person name="Francis D."/>
            <person name="Knudson D."/>
            <person name="Parkhill J."/>
            <person name="Ishimaru C.A."/>
        </authorList>
    </citation>
    <scope>NUCLEOTIDE SEQUENCE [LARGE SCALE GENOMIC DNA]</scope>
    <source>
        <strain evidence="3">ATCC 33113 / DSM 20744 / JCM 9667 / LMG 2889 / ICMP 2535 / C-1</strain>
    </source>
</reference>
<evidence type="ECO:0000313" key="3">
    <source>
        <dbReference type="Proteomes" id="UP000001318"/>
    </source>
</evidence>
<dbReference type="Proteomes" id="UP000001318">
    <property type="component" value="Chromosome"/>
</dbReference>
<proteinExistence type="predicted"/>
<keyword evidence="1" id="KW-1133">Transmembrane helix</keyword>
<sequence>MSNLTPSSNKGRVAQSVVVILVAIAVLLAITGFMGGNLLIGSIFSAVAVLLAVGGYFAVRDIGRREL</sequence>
<protein>
    <submittedName>
        <fullName evidence="2">Integral membrane protein</fullName>
    </submittedName>
</protein>
<evidence type="ECO:0000256" key="1">
    <source>
        <dbReference type="SAM" id="Phobius"/>
    </source>
</evidence>
<dbReference type="AlphaFoldDB" id="B0RHA2"/>
<gene>
    <name evidence="2" type="ordered locus">CMS0034</name>
</gene>
<accession>B0RHA2</accession>
<keyword evidence="1" id="KW-0812">Transmembrane</keyword>
<name>B0RHA2_CLASE</name>
<feature type="transmembrane region" description="Helical" evidence="1">
    <location>
        <begin position="12"/>
        <end position="33"/>
    </location>
</feature>
<keyword evidence="3" id="KW-1185">Reference proteome</keyword>
<feature type="transmembrane region" description="Helical" evidence="1">
    <location>
        <begin position="39"/>
        <end position="59"/>
    </location>
</feature>
<dbReference type="EMBL" id="AM849034">
    <property type="protein sequence ID" value="CAQ00160.1"/>
    <property type="molecule type" value="Genomic_DNA"/>
</dbReference>
<organism evidence="2 3">
    <name type="scientific">Clavibacter sepedonicus</name>
    <name type="common">Clavibacter michiganensis subsp. sepedonicus</name>
    <dbReference type="NCBI Taxonomy" id="31964"/>
    <lineage>
        <taxon>Bacteria</taxon>
        <taxon>Bacillati</taxon>
        <taxon>Actinomycetota</taxon>
        <taxon>Actinomycetes</taxon>
        <taxon>Micrococcales</taxon>
        <taxon>Microbacteriaceae</taxon>
        <taxon>Clavibacter</taxon>
    </lineage>
</organism>
<dbReference type="KEGG" id="cms:CMS0034"/>
<keyword evidence="1" id="KW-0472">Membrane</keyword>